<feature type="domain" description="TonB-dependent receptor plug" evidence="16">
    <location>
        <begin position="65"/>
        <end position="155"/>
    </location>
</feature>
<evidence type="ECO:0000256" key="8">
    <source>
        <dbReference type="ARBA" id="ARBA00023065"/>
    </source>
</evidence>
<dbReference type="InterPro" id="IPR037066">
    <property type="entry name" value="Plug_dom_sf"/>
</dbReference>
<dbReference type="KEGG" id="schy:GVO57_05990"/>
<gene>
    <name evidence="17" type="ORF">GVO57_05990</name>
</gene>
<keyword evidence="17" id="KW-0675">Receptor</keyword>
<dbReference type="InterPro" id="IPR010917">
    <property type="entry name" value="TonB_rcpt_CS"/>
</dbReference>
<evidence type="ECO:0000256" key="13">
    <source>
        <dbReference type="PROSITE-ProRule" id="PRU10144"/>
    </source>
</evidence>
<keyword evidence="2 12" id="KW-0813">Transport</keyword>
<proteinExistence type="inferred from homology"/>
<evidence type="ECO:0000256" key="12">
    <source>
        <dbReference type="PROSITE-ProRule" id="PRU01360"/>
    </source>
</evidence>
<keyword evidence="5 12" id="KW-0812">Transmembrane</keyword>
<dbReference type="PANTHER" id="PTHR32552">
    <property type="entry name" value="FERRICHROME IRON RECEPTOR-RELATED"/>
    <property type="match status" value="1"/>
</dbReference>
<organism evidence="17 18">
    <name type="scientific">Sphingomonas changnyeongensis</name>
    <dbReference type="NCBI Taxonomy" id="2698679"/>
    <lineage>
        <taxon>Bacteria</taxon>
        <taxon>Pseudomonadati</taxon>
        <taxon>Pseudomonadota</taxon>
        <taxon>Alphaproteobacteria</taxon>
        <taxon>Sphingomonadales</taxon>
        <taxon>Sphingomonadaceae</taxon>
        <taxon>Sphingomonas</taxon>
    </lineage>
</organism>
<protein>
    <submittedName>
        <fullName evidence="17">TonB-dependent receptor</fullName>
    </submittedName>
</protein>
<dbReference type="Gene3D" id="2.170.130.10">
    <property type="entry name" value="TonB-dependent receptor, plug domain"/>
    <property type="match status" value="1"/>
</dbReference>
<dbReference type="Gene3D" id="2.40.170.20">
    <property type="entry name" value="TonB-dependent receptor, beta-barrel domain"/>
    <property type="match status" value="1"/>
</dbReference>
<evidence type="ECO:0000256" key="1">
    <source>
        <dbReference type="ARBA" id="ARBA00004571"/>
    </source>
</evidence>
<reference evidence="17 18" key="1">
    <citation type="submission" date="2020-01" db="EMBL/GenBank/DDBJ databases">
        <title>Sphingomonas sp. C33 whole genome sequece.</title>
        <authorList>
            <person name="Park C."/>
        </authorList>
    </citation>
    <scope>NUCLEOTIDE SEQUENCE [LARGE SCALE GENOMIC DNA]</scope>
    <source>
        <strain evidence="17 18">C33</strain>
    </source>
</reference>
<evidence type="ECO:0000313" key="17">
    <source>
        <dbReference type="EMBL" id="QHL90467.1"/>
    </source>
</evidence>
<dbReference type="InterPro" id="IPR039426">
    <property type="entry name" value="TonB-dep_rcpt-like"/>
</dbReference>
<evidence type="ECO:0000259" key="15">
    <source>
        <dbReference type="Pfam" id="PF00593"/>
    </source>
</evidence>
<dbReference type="SUPFAM" id="SSF56935">
    <property type="entry name" value="Porins"/>
    <property type="match status" value="1"/>
</dbReference>
<keyword evidence="10 12" id="KW-0472">Membrane</keyword>
<dbReference type="GO" id="GO:0009279">
    <property type="term" value="C:cell outer membrane"/>
    <property type="evidence" value="ECO:0007669"/>
    <property type="project" value="UniProtKB-SubCell"/>
</dbReference>
<evidence type="ECO:0000256" key="2">
    <source>
        <dbReference type="ARBA" id="ARBA00022448"/>
    </source>
</evidence>
<evidence type="ECO:0000256" key="11">
    <source>
        <dbReference type="ARBA" id="ARBA00023237"/>
    </source>
</evidence>
<evidence type="ECO:0000313" key="18">
    <source>
        <dbReference type="Proteomes" id="UP000464468"/>
    </source>
</evidence>
<keyword evidence="18" id="KW-1185">Reference proteome</keyword>
<dbReference type="InterPro" id="IPR012910">
    <property type="entry name" value="Plug_dom"/>
</dbReference>
<dbReference type="AlphaFoldDB" id="A0A7Z2NVT9"/>
<comment type="similarity">
    <text evidence="12 14">Belongs to the TonB-dependent receptor family.</text>
</comment>
<dbReference type="Proteomes" id="UP000464468">
    <property type="component" value="Chromosome"/>
</dbReference>
<dbReference type="InterPro" id="IPR000531">
    <property type="entry name" value="Beta-barrel_TonB"/>
</dbReference>
<accession>A0A7Z2NVT9</accession>
<keyword evidence="11 12" id="KW-0998">Cell outer membrane</keyword>
<sequence length="713" mass="75238">MMVAGLNMAGQAAAADAPPPASGETGSIIVTGTRLDERFPEVSGPFIFAGKLADVTVMRDLPLVEGRNLRQAFADIPGLLVSEVSNGSWASVSYRGLGEPHESWNLLTLADAVPLVPDPYSYPAAYIIPPMELVDRVEFIRGGAGLLHGPQPGGVLNYALVGPRREAGQEGIVKLAAGSDAFRSALARLAVSNGRVGLDGHIVWNAGDGPRRVNSDFNQLSGRARAAYTGETLTATLTVDYDRGRYGEPGGLSAARFAASPQDSSTPRDRLFIERFVPSAALEWDIDDETHLTARGWYSEYERTSWRQAGGSFGQVIPDQNVLIRQTQLFRTGAVDLRVRRDVGPHVLTFGAMAFRSSSPVTVDKGASATDRLGSAGALARVARKGDVLAAFAEAKIDLGALQLVPGVRLERLRQRVTERLDVAIGSVTGGGPGAANGQLGNRRNEQTVALWGLGATWDVAPKLRLVGNASRGFKPLLFNDGVTFQAGVDAAEQFEASYATSYELGAQWRPVPGARLDASLFRVSLDDQIGFLAGPLPAAAPFGAVGTGGARRQNVGSMRNDGIDLAASVDLLGPDGVAGMSADTLRLSANVQLLDARFRSGAAAGFRPQYAPGHVLRASANWIGKSGARAALLLTAVGRQNGSDNDRPEFDIPAYQVVDLSVDVPVSGPVMIGAGITNLLDSDYWARVRPGAGQGIDPGRPRQAYVAVSARF</sequence>
<evidence type="ECO:0000256" key="10">
    <source>
        <dbReference type="ARBA" id="ARBA00023136"/>
    </source>
</evidence>
<evidence type="ECO:0000256" key="14">
    <source>
        <dbReference type="RuleBase" id="RU003357"/>
    </source>
</evidence>
<evidence type="ECO:0000256" key="4">
    <source>
        <dbReference type="ARBA" id="ARBA00022496"/>
    </source>
</evidence>
<comment type="subcellular location">
    <subcellularLocation>
        <location evidence="1 12">Cell outer membrane</location>
        <topology evidence="1 12">Multi-pass membrane protein</topology>
    </subcellularLocation>
</comment>
<dbReference type="GO" id="GO:0015344">
    <property type="term" value="F:siderophore uptake transmembrane transporter activity"/>
    <property type="evidence" value="ECO:0007669"/>
    <property type="project" value="TreeGrafter"/>
</dbReference>
<evidence type="ECO:0000256" key="3">
    <source>
        <dbReference type="ARBA" id="ARBA00022452"/>
    </source>
</evidence>
<keyword evidence="3 12" id="KW-1134">Transmembrane beta strand</keyword>
<evidence type="ECO:0000256" key="5">
    <source>
        <dbReference type="ARBA" id="ARBA00022692"/>
    </source>
</evidence>
<evidence type="ECO:0000259" key="16">
    <source>
        <dbReference type="Pfam" id="PF07715"/>
    </source>
</evidence>
<dbReference type="EMBL" id="CP047895">
    <property type="protein sequence ID" value="QHL90467.1"/>
    <property type="molecule type" value="Genomic_DNA"/>
</dbReference>
<keyword evidence="7" id="KW-0408">Iron</keyword>
<keyword evidence="4" id="KW-0410">Iron transport</keyword>
<dbReference type="InterPro" id="IPR036942">
    <property type="entry name" value="Beta-barrel_TonB_sf"/>
</dbReference>
<dbReference type="Pfam" id="PF00593">
    <property type="entry name" value="TonB_dep_Rec_b-barrel"/>
    <property type="match status" value="1"/>
</dbReference>
<keyword evidence="8" id="KW-0406">Ion transport</keyword>
<dbReference type="Pfam" id="PF07715">
    <property type="entry name" value="Plug"/>
    <property type="match status" value="1"/>
</dbReference>
<evidence type="ECO:0000256" key="9">
    <source>
        <dbReference type="ARBA" id="ARBA00023077"/>
    </source>
</evidence>
<dbReference type="PROSITE" id="PS01156">
    <property type="entry name" value="TONB_DEPENDENT_REC_2"/>
    <property type="match status" value="1"/>
</dbReference>
<keyword evidence="6" id="KW-0732">Signal</keyword>
<dbReference type="PANTHER" id="PTHR32552:SF68">
    <property type="entry name" value="FERRICHROME OUTER MEMBRANE TRANSPORTER_PHAGE RECEPTOR"/>
    <property type="match status" value="1"/>
</dbReference>
<keyword evidence="9 14" id="KW-0798">TonB box</keyword>
<feature type="short sequence motif" description="TonB C-terminal box" evidence="13">
    <location>
        <begin position="696"/>
        <end position="713"/>
    </location>
</feature>
<evidence type="ECO:0000256" key="7">
    <source>
        <dbReference type="ARBA" id="ARBA00023004"/>
    </source>
</evidence>
<name>A0A7Z2NVT9_9SPHN</name>
<feature type="domain" description="TonB-dependent receptor-like beta-barrel" evidence="15">
    <location>
        <begin position="227"/>
        <end position="680"/>
    </location>
</feature>
<dbReference type="RefSeq" id="WP_160592395.1">
    <property type="nucleotide sequence ID" value="NZ_CP047895.1"/>
</dbReference>
<dbReference type="PROSITE" id="PS52016">
    <property type="entry name" value="TONB_DEPENDENT_REC_3"/>
    <property type="match status" value="1"/>
</dbReference>
<evidence type="ECO:0000256" key="6">
    <source>
        <dbReference type="ARBA" id="ARBA00022729"/>
    </source>
</evidence>